<dbReference type="EMBL" id="FTOT01000002">
    <property type="protein sequence ID" value="SIS78718.1"/>
    <property type="molecule type" value="Genomic_DNA"/>
</dbReference>
<keyword evidence="2" id="KW-1185">Reference proteome</keyword>
<dbReference type="Proteomes" id="UP000186141">
    <property type="component" value="Unassembled WGS sequence"/>
</dbReference>
<accession>A0A1N7LXZ0</accession>
<evidence type="ECO:0000313" key="2">
    <source>
        <dbReference type="Proteomes" id="UP000186141"/>
    </source>
</evidence>
<sequence length="67" mass="7493">MHLLTIDDLIQIHGPRRVLFAALGAMFTPSPRLRIGGIEGMDDRLLRDIGLPPRSGAPPRLHSRLMR</sequence>
<dbReference type="OrthoDB" id="7961213at2"/>
<evidence type="ECO:0008006" key="3">
    <source>
        <dbReference type="Google" id="ProtNLM"/>
    </source>
</evidence>
<name>A0A1N7LXZ0_9RHOB</name>
<protein>
    <recommendedName>
        <fullName evidence="3">DUF1127 domain-containing protein</fullName>
    </recommendedName>
</protein>
<reference evidence="1 2" key="1">
    <citation type="submission" date="2017-01" db="EMBL/GenBank/DDBJ databases">
        <authorList>
            <person name="Mah S.A."/>
            <person name="Swanson W.J."/>
            <person name="Moy G.W."/>
            <person name="Vacquier V.D."/>
        </authorList>
    </citation>
    <scope>NUCLEOTIDE SEQUENCE [LARGE SCALE GENOMIC DNA]</scope>
    <source>
        <strain evidence="1 2">DSM 26375</strain>
    </source>
</reference>
<dbReference type="AlphaFoldDB" id="A0A1N7LXZ0"/>
<evidence type="ECO:0000313" key="1">
    <source>
        <dbReference type="EMBL" id="SIS78718.1"/>
    </source>
</evidence>
<proteinExistence type="predicted"/>
<dbReference type="RefSeq" id="WP_076529458.1">
    <property type="nucleotide sequence ID" value="NZ_BMEH01000002.1"/>
</dbReference>
<gene>
    <name evidence="1" type="ORF">SAMN05421774_102251</name>
</gene>
<organism evidence="1 2">
    <name type="scientific">Gemmobacter megaterium</name>
    <dbReference type="NCBI Taxonomy" id="1086013"/>
    <lineage>
        <taxon>Bacteria</taxon>
        <taxon>Pseudomonadati</taxon>
        <taxon>Pseudomonadota</taxon>
        <taxon>Alphaproteobacteria</taxon>
        <taxon>Rhodobacterales</taxon>
        <taxon>Paracoccaceae</taxon>
        <taxon>Gemmobacter</taxon>
    </lineage>
</organism>